<organism evidence="5 6">
    <name type="scientific">Streptococcus henryi</name>
    <dbReference type="NCBI Taxonomy" id="439219"/>
    <lineage>
        <taxon>Bacteria</taxon>
        <taxon>Bacillati</taxon>
        <taxon>Bacillota</taxon>
        <taxon>Bacilli</taxon>
        <taxon>Lactobacillales</taxon>
        <taxon>Streptococcaceae</taxon>
        <taxon>Streptococcus</taxon>
    </lineage>
</organism>
<dbReference type="InterPro" id="IPR013196">
    <property type="entry name" value="HTH_11"/>
</dbReference>
<dbReference type="SUPFAM" id="SSF55804">
    <property type="entry name" value="Phoshotransferase/anion transport protein"/>
    <property type="match status" value="1"/>
</dbReference>
<reference evidence="5 6" key="1">
    <citation type="submission" date="2016-10" db="EMBL/GenBank/DDBJ databases">
        <authorList>
            <person name="de Groot N.N."/>
        </authorList>
    </citation>
    <scope>NUCLEOTIDE SEQUENCE [LARGE SCALE GENOMIC DNA]</scope>
    <source>
        <strain evidence="5 6">A-4</strain>
    </source>
</reference>
<dbReference type="Pfam" id="PF00359">
    <property type="entry name" value="PTS_EIIA_2"/>
    <property type="match status" value="1"/>
</dbReference>
<proteinExistence type="predicted"/>
<dbReference type="InterPro" id="IPR050661">
    <property type="entry name" value="BglG_antiterminators"/>
</dbReference>
<dbReference type="PANTHER" id="PTHR30185:SF18">
    <property type="entry name" value="TRANSCRIPTIONAL REGULATOR MTLR"/>
    <property type="match status" value="1"/>
</dbReference>
<evidence type="ECO:0000256" key="2">
    <source>
        <dbReference type="ARBA" id="ARBA00023163"/>
    </source>
</evidence>
<dbReference type="InterPro" id="IPR016152">
    <property type="entry name" value="PTrfase/Anion_transptr"/>
</dbReference>
<evidence type="ECO:0000259" key="4">
    <source>
        <dbReference type="PROSITE" id="PS51372"/>
    </source>
</evidence>
<dbReference type="InterPro" id="IPR011608">
    <property type="entry name" value="PRD"/>
</dbReference>
<evidence type="ECO:0000313" key="5">
    <source>
        <dbReference type="EMBL" id="SDB17993.1"/>
    </source>
</evidence>
<dbReference type="PROSITE" id="PS51372">
    <property type="entry name" value="PRD_2"/>
    <property type="match status" value="1"/>
</dbReference>
<keyword evidence="1" id="KW-0805">Transcription regulation</keyword>
<dbReference type="Gene3D" id="1.10.10.10">
    <property type="entry name" value="Winged helix-like DNA-binding domain superfamily/Winged helix DNA-binding domain"/>
    <property type="match status" value="1"/>
</dbReference>
<evidence type="ECO:0000256" key="1">
    <source>
        <dbReference type="ARBA" id="ARBA00023015"/>
    </source>
</evidence>
<dbReference type="PANTHER" id="PTHR30185">
    <property type="entry name" value="CRYPTIC BETA-GLUCOSIDE BGL OPERON ANTITERMINATOR"/>
    <property type="match status" value="1"/>
</dbReference>
<dbReference type="GO" id="GO:0006355">
    <property type="term" value="P:regulation of DNA-templated transcription"/>
    <property type="evidence" value="ECO:0007669"/>
    <property type="project" value="InterPro"/>
</dbReference>
<evidence type="ECO:0000313" key="6">
    <source>
        <dbReference type="Proteomes" id="UP000182508"/>
    </source>
</evidence>
<dbReference type="PROSITE" id="PS51094">
    <property type="entry name" value="PTS_EIIA_TYPE_2"/>
    <property type="match status" value="1"/>
</dbReference>
<keyword evidence="6" id="KW-1185">Reference proteome</keyword>
<dbReference type="Pfam" id="PF08279">
    <property type="entry name" value="HTH_11"/>
    <property type="match status" value="2"/>
</dbReference>
<dbReference type="Proteomes" id="UP000182508">
    <property type="component" value="Unassembled WGS sequence"/>
</dbReference>
<protein>
    <submittedName>
        <fullName evidence="5">Mannitol operon transcriptional antiterminator</fullName>
    </submittedName>
</protein>
<gene>
    <name evidence="5" type="ORF">SAMN02910293_00911</name>
</gene>
<evidence type="ECO:0000259" key="3">
    <source>
        <dbReference type="PROSITE" id="PS51094"/>
    </source>
</evidence>
<dbReference type="Gene3D" id="3.40.930.10">
    <property type="entry name" value="Mannitol-specific EII, Chain A"/>
    <property type="match status" value="1"/>
</dbReference>
<dbReference type="SUPFAM" id="SSF46785">
    <property type="entry name" value="Winged helix' DNA-binding domain"/>
    <property type="match status" value="1"/>
</dbReference>
<dbReference type="InterPro" id="IPR002178">
    <property type="entry name" value="PTS_EIIA_type-2_dom"/>
</dbReference>
<accession>A0A1G6BBQ1</accession>
<name>A0A1G6BBQ1_9STRE</name>
<feature type="domain" description="PTS EIIA type-2" evidence="3">
    <location>
        <begin position="489"/>
        <end position="640"/>
    </location>
</feature>
<dbReference type="InterPro" id="IPR036388">
    <property type="entry name" value="WH-like_DNA-bd_sf"/>
</dbReference>
<dbReference type="RefSeq" id="WP_074485817.1">
    <property type="nucleotide sequence ID" value="NZ_FMXP01000010.1"/>
</dbReference>
<dbReference type="AlphaFoldDB" id="A0A1G6BBQ1"/>
<dbReference type="InterPro" id="IPR036390">
    <property type="entry name" value="WH_DNA-bd_sf"/>
</dbReference>
<feature type="domain" description="PRD" evidence="4">
    <location>
        <begin position="276"/>
        <end position="382"/>
    </location>
</feature>
<keyword evidence="2" id="KW-0804">Transcription</keyword>
<dbReference type="STRING" id="439219.SAMN02910293_00911"/>
<dbReference type="EMBL" id="FMXP01000010">
    <property type="protein sequence ID" value="SDB17993.1"/>
    <property type="molecule type" value="Genomic_DNA"/>
</dbReference>
<dbReference type="eggNOG" id="COG3711">
    <property type="taxonomic scope" value="Bacteria"/>
</dbReference>
<sequence length="650" mass="75567">MLLTKREEHLLKAFQDYGKLSIDNISDILKVSKRTVYRTISDLTTSLNALNISIVKEGNRYILAGELENLRHFSSQVTYTRNERLNLITYRLLTTSGEVTNEELQTEFGVSNVTIIQDIADIEKRLADFDLILGRKKGYQIDLNQNNARRLLAILMVNTIPVSDFGNQDYGDYHESYNQSFNQASAIFQKYQENLPEMDAKMSQFFIILLALANHGVTPGNAKLVSKVSLDFTQSVYAEYSKVTGHFYSIKEILYYASILDELLIKRQETPLFHENFDSAFYYSVSNLIDKVALYTKINFAKDRVLFKFLFNHIRLSLAVPTLFEDNSNAVIAHSALQHSEYLHRVVSLLVMEIFPRYLQSESELELITLHFASSLRRSPDIYPIVILLLTDERPLARELLITRIKTMAPFVEAVHVKPPLRFSKEDKEYYDCILTTKLFKDESVKVVSIYPDGKEMLQLQDYLQEVQSNREVRVREQKIFDGEYDFQKYFMASQILLERFSYQHLDNLPTFEETVPMVVNKIDYISDKDYLSQKLLRRFEISPMAIPETHLALLHTYSSRVTESCFMIFDLNVPVEAQSMNHETESVSRILVMLTRMGESEEIRDLMSAISQSIIENHLYTEIYKTGNRDIIYQLLNQIFTEKIKKLEN</sequence>